<evidence type="ECO:0000313" key="3">
    <source>
        <dbReference type="EnsemblMetazoa" id="MESCA005240-PA"/>
    </source>
</evidence>
<keyword evidence="2" id="KW-0732">Signal</keyword>
<reference evidence="4" key="1">
    <citation type="submission" date="2013-02" db="EMBL/GenBank/DDBJ databases">
        <authorList>
            <person name="Hughes D."/>
        </authorList>
    </citation>
    <scope>NUCLEOTIDE SEQUENCE</scope>
    <source>
        <strain>Durham</strain>
        <strain evidence="4">NC isolate 2 -- Noor lab</strain>
    </source>
</reference>
<dbReference type="Proteomes" id="UP000015102">
    <property type="component" value="Unassembled WGS sequence"/>
</dbReference>
<protein>
    <submittedName>
        <fullName evidence="3">Uncharacterized protein</fullName>
    </submittedName>
</protein>
<evidence type="ECO:0000256" key="2">
    <source>
        <dbReference type="SAM" id="SignalP"/>
    </source>
</evidence>
<dbReference type="EnsemblMetazoa" id="MESCA005240-RA">
    <property type="protein sequence ID" value="MESCA005240-PA"/>
    <property type="gene ID" value="MESCA005240"/>
</dbReference>
<evidence type="ECO:0000313" key="4">
    <source>
        <dbReference type="Proteomes" id="UP000015102"/>
    </source>
</evidence>
<feature type="signal peptide" evidence="2">
    <location>
        <begin position="1"/>
        <end position="17"/>
    </location>
</feature>
<evidence type="ECO:0000256" key="1">
    <source>
        <dbReference type="SAM" id="MobiDB-lite"/>
    </source>
</evidence>
<sequence>MAKIALVFLFLVAAATASPLFSFNVQKTFGPAVQNLVPAQSQNAGGIFGIILSKLQFFVNKLNPTTTTRRPRTKTTTPKAETTTSGIEEAKSQPSDGDKDFQEIKNQLKMAMKGMMEEGIIMDNESMKVIEMAMEEAEKMTMEGNNEEMKDTMDSENGEEKMMEGEKETAVEGENMSVDGEKVSTEDNVADNGEKNEKMEVKKKKLLKGMVKKYPLKLMLPIMR</sequence>
<accession>T1GNT0</accession>
<feature type="compositionally biased region" description="Low complexity" evidence="1">
    <location>
        <begin position="65"/>
        <end position="84"/>
    </location>
</feature>
<dbReference type="EMBL" id="CAQQ02127877">
    <property type="status" value="NOT_ANNOTATED_CDS"/>
    <property type="molecule type" value="Genomic_DNA"/>
</dbReference>
<feature type="compositionally biased region" description="Basic and acidic residues" evidence="1">
    <location>
        <begin position="88"/>
        <end position="100"/>
    </location>
</feature>
<feature type="region of interest" description="Disordered" evidence="1">
    <location>
        <begin position="167"/>
        <end position="201"/>
    </location>
</feature>
<feature type="chain" id="PRO_5004577051" evidence="2">
    <location>
        <begin position="18"/>
        <end position="224"/>
    </location>
</feature>
<proteinExistence type="predicted"/>
<organism evidence="3 4">
    <name type="scientific">Megaselia scalaris</name>
    <name type="common">Humpbacked fly</name>
    <name type="synonym">Phora scalaris</name>
    <dbReference type="NCBI Taxonomy" id="36166"/>
    <lineage>
        <taxon>Eukaryota</taxon>
        <taxon>Metazoa</taxon>
        <taxon>Ecdysozoa</taxon>
        <taxon>Arthropoda</taxon>
        <taxon>Hexapoda</taxon>
        <taxon>Insecta</taxon>
        <taxon>Pterygota</taxon>
        <taxon>Neoptera</taxon>
        <taxon>Endopterygota</taxon>
        <taxon>Diptera</taxon>
        <taxon>Brachycera</taxon>
        <taxon>Muscomorpha</taxon>
        <taxon>Platypezoidea</taxon>
        <taxon>Phoridae</taxon>
        <taxon>Megaseliini</taxon>
        <taxon>Megaselia</taxon>
    </lineage>
</organism>
<dbReference type="HOGENOM" id="CLU_1236296_0_0_1"/>
<name>T1GNT0_MEGSC</name>
<reference evidence="3" key="2">
    <citation type="submission" date="2015-06" db="UniProtKB">
        <authorList>
            <consortium name="EnsemblMetazoa"/>
        </authorList>
    </citation>
    <scope>IDENTIFICATION</scope>
</reference>
<keyword evidence="4" id="KW-1185">Reference proteome</keyword>
<feature type="region of interest" description="Disordered" evidence="1">
    <location>
        <begin position="65"/>
        <end position="100"/>
    </location>
</feature>
<dbReference type="AlphaFoldDB" id="T1GNT0"/>